<dbReference type="GO" id="GO:0016020">
    <property type="term" value="C:membrane"/>
    <property type="evidence" value="ECO:0007669"/>
    <property type="project" value="InterPro"/>
</dbReference>
<dbReference type="PANTHER" id="PTHR34220:SF7">
    <property type="entry name" value="SENSOR HISTIDINE KINASE YPDA"/>
    <property type="match status" value="1"/>
</dbReference>
<feature type="transmembrane region" description="Helical" evidence="2">
    <location>
        <begin position="77"/>
        <end position="99"/>
    </location>
</feature>
<dbReference type="GO" id="GO:0000155">
    <property type="term" value="F:phosphorelay sensor kinase activity"/>
    <property type="evidence" value="ECO:0007669"/>
    <property type="project" value="InterPro"/>
</dbReference>
<dbReference type="RefSeq" id="WP_119436455.1">
    <property type="nucleotide sequence ID" value="NZ_QWGR01000002.1"/>
</dbReference>
<dbReference type="InterPro" id="IPR010559">
    <property type="entry name" value="Sig_transdc_His_kin_internal"/>
</dbReference>
<dbReference type="PANTHER" id="PTHR34220">
    <property type="entry name" value="SENSOR HISTIDINE KINASE YPDA"/>
    <property type="match status" value="1"/>
</dbReference>
<evidence type="ECO:0000259" key="3">
    <source>
        <dbReference type="Pfam" id="PF06580"/>
    </source>
</evidence>
<organism evidence="4 5">
    <name type="scientific">Maribellus luteus</name>
    <dbReference type="NCBI Taxonomy" id="2305463"/>
    <lineage>
        <taxon>Bacteria</taxon>
        <taxon>Pseudomonadati</taxon>
        <taxon>Bacteroidota</taxon>
        <taxon>Bacteroidia</taxon>
        <taxon>Marinilabiliales</taxon>
        <taxon>Prolixibacteraceae</taxon>
        <taxon>Maribellus</taxon>
    </lineage>
</organism>
<evidence type="ECO:0000313" key="4">
    <source>
        <dbReference type="EMBL" id="RIJ49766.1"/>
    </source>
</evidence>
<sequence length="355" mass="41665">MKRRQIWFRLWVVFLIHLMIKSFDLSFPNGPFELSLRSLLFSLFFIVYGLLMWYCADRVNCFFQHLVRNQGSERKRIALLTLLHAVFGFVFLLSLNHLYRLGDIVLFNNHKVWESVLFLNPELTISLLCIYLIVLGFDGYFQTQKRLQEQLLRAKELEKENILAQYKALKAQIEPHFLFNSLSVLSSLVYEDADLSADFIVKMSKTLRYIIEKNEFHLVKLSEELEFLKAYFFLIKIRLGEGVFLDVELEKSFVESTFIPPVTLQLLVENAVVHNKYNPDDPLKISIRKEENHMIVSNNLNLRSDKETSTQTGLKNLSRRYELLCGQNVEAEATADEFVVRIPVLNTTDYERFNI</sequence>
<feature type="domain" description="Signal transduction histidine kinase internal region" evidence="3">
    <location>
        <begin position="164"/>
        <end position="241"/>
    </location>
</feature>
<accession>A0A399T0C3</accession>
<dbReference type="EMBL" id="QWGR01000002">
    <property type="protein sequence ID" value="RIJ49766.1"/>
    <property type="molecule type" value="Genomic_DNA"/>
</dbReference>
<comment type="caution">
    <text evidence="4">The sequence shown here is derived from an EMBL/GenBank/DDBJ whole genome shotgun (WGS) entry which is preliminary data.</text>
</comment>
<proteinExistence type="predicted"/>
<reference evidence="4 5" key="1">
    <citation type="submission" date="2018-08" db="EMBL/GenBank/DDBJ databases">
        <title>Pallidiluteibacterium maritimus gen. nov., sp. nov., isolated from coastal sediment.</title>
        <authorList>
            <person name="Zhou L.Y."/>
        </authorList>
    </citation>
    <scope>NUCLEOTIDE SEQUENCE [LARGE SCALE GENOMIC DNA]</scope>
    <source>
        <strain evidence="4 5">XSD2</strain>
    </source>
</reference>
<feature type="transmembrane region" description="Helical" evidence="2">
    <location>
        <begin position="7"/>
        <end position="27"/>
    </location>
</feature>
<feature type="coiled-coil region" evidence="1">
    <location>
        <begin position="140"/>
        <end position="172"/>
    </location>
</feature>
<dbReference type="AlphaFoldDB" id="A0A399T0C3"/>
<dbReference type="InterPro" id="IPR050640">
    <property type="entry name" value="Bact_2-comp_sensor_kinase"/>
</dbReference>
<dbReference type="Proteomes" id="UP000265926">
    <property type="component" value="Unassembled WGS sequence"/>
</dbReference>
<keyword evidence="2" id="KW-0472">Membrane</keyword>
<gene>
    <name evidence="4" type="ORF">D1614_03225</name>
</gene>
<feature type="transmembrane region" description="Helical" evidence="2">
    <location>
        <begin position="39"/>
        <end position="56"/>
    </location>
</feature>
<keyword evidence="2" id="KW-0812">Transmembrane</keyword>
<keyword evidence="1" id="KW-0175">Coiled coil</keyword>
<evidence type="ECO:0000313" key="5">
    <source>
        <dbReference type="Proteomes" id="UP000265926"/>
    </source>
</evidence>
<evidence type="ECO:0000256" key="2">
    <source>
        <dbReference type="SAM" id="Phobius"/>
    </source>
</evidence>
<feature type="transmembrane region" description="Helical" evidence="2">
    <location>
        <begin position="123"/>
        <end position="141"/>
    </location>
</feature>
<protein>
    <recommendedName>
        <fullName evidence="3">Signal transduction histidine kinase internal region domain-containing protein</fullName>
    </recommendedName>
</protein>
<dbReference type="OrthoDB" id="9809908at2"/>
<dbReference type="Pfam" id="PF06580">
    <property type="entry name" value="His_kinase"/>
    <property type="match status" value="1"/>
</dbReference>
<keyword evidence="5" id="KW-1185">Reference proteome</keyword>
<name>A0A399T0C3_9BACT</name>
<keyword evidence="2" id="KW-1133">Transmembrane helix</keyword>
<evidence type="ECO:0000256" key="1">
    <source>
        <dbReference type="SAM" id="Coils"/>
    </source>
</evidence>